<dbReference type="Proteomes" id="UP001295794">
    <property type="component" value="Unassembled WGS sequence"/>
</dbReference>
<sequence>MAALLSLPHDVLINVFILLSAEDLLVLNQTCRGLHEYTMNDYIWHQLSSAQQLPLVIPPYVNRNLLTGPVLKTLVTHALRVDNNWRRPYPEIRSIARLEEMDNVMKIQFIGSGWLVVLRRSPPAVAVLRMAGTKQASREASIGLSGYGMPLTFAASMQEHCTHVTIAVILAAARSTRLVVYSVALEADPELGIYRPHDLICDISRPEADGPFYEVHIFGHTVAVGIPQIKQDLHRASGYRILTIDTLTGARFSLDPLLTDVSVHPHAAGPAYAVCQDLAQVHFKLYPGQLVLTAVRDHTMLIARRHRLVVPLPAPEVEEQIPILPRANYHLSADSTHGSGHLTTLFFRTFGQRADLVRLSLHDKRTHPWVHPFPTHTATSAEMVCLGETGTRAVWLEKQWGTDEFTLMKAIIPLDNTQRVVVEPLLAKHKALPFELRRVQCLALEEATGRVCLTTHFGELFMLQF</sequence>
<dbReference type="PROSITE" id="PS50181">
    <property type="entry name" value="FBOX"/>
    <property type="match status" value="1"/>
</dbReference>
<evidence type="ECO:0000259" key="1">
    <source>
        <dbReference type="PROSITE" id="PS50181"/>
    </source>
</evidence>
<protein>
    <recommendedName>
        <fullName evidence="1">F-box domain-containing protein</fullName>
    </recommendedName>
</protein>
<evidence type="ECO:0000313" key="2">
    <source>
        <dbReference type="EMBL" id="CAK5283772.1"/>
    </source>
</evidence>
<comment type="caution">
    <text evidence="3">The sequence shown here is derived from an EMBL/GenBank/DDBJ whole genome shotgun (WGS) entry which is preliminary data.</text>
</comment>
<keyword evidence="4" id="KW-1185">Reference proteome</keyword>
<dbReference type="Pfam" id="PF12937">
    <property type="entry name" value="F-box-like"/>
    <property type="match status" value="1"/>
</dbReference>
<name>A0AAD2HX06_9AGAR</name>
<evidence type="ECO:0000313" key="3">
    <source>
        <dbReference type="EMBL" id="CAK5283784.1"/>
    </source>
</evidence>
<dbReference type="EMBL" id="CAVNYO010000475">
    <property type="protein sequence ID" value="CAK5283784.1"/>
    <property type="molecule type" value="Genomic_DNA"/>
</dbReference>
<dbReference type="AlphaFoldDB" id="A0AAD2HX06"/>
<dbReference type="InterPro" id="IPR036047">
    <property type="entry name" value="F-box-like_dom_sf"/>
</dbReference>
<dbReference type="SUPFAM" id="SSF81383">
    <property type="entry name" value="F-box domain"/>
    <property type="match status" value="1"/>
</dbReference>
<accession>A0AAD2HX06</accession>
<gene>
    <name evidence="2" type="ORF">MYCIT1_LOCUS36576</name>
    <name evidence="3" type="ORF">MYCIT1_LOCUS36594</name>
</gene>
<feature type="domain" description="F-box" evidence="1">
    <location>
        <begin position="1"/>
        <end position="47"/>
    </location>
</feature>
<dbReference type="Gene3D" id="1.20.1280.50">
    <property type="match status" value="1"/>
</dbReference>
<dbReference type="InterPro" id="IPR001810">
    <property type="entry name" value="F-box_dom"/>
</dbReference>
<evidence type="ECO:0000313" key="4">
    <source>
        <dbReference type="Proteomes" id="UP001295794"/>
    </source>
</evidence>
<proteinExistence type="predicted"/>
<organism evidence="3 4">
    <name type="scientific">Mycena citricolor</name>
    <dbReference type="NCBI Taxonomy" id="2018698"/>
    <lineage>
        <taxon>Eukaryota</taxon>
        <taxon>Fungi</taxon>
        <taxon>Dikarya</taxon>
        <taxon>Basidiomycota</taxon>
        <taxon>Agaricomycotina</taxon>
        <taxon>Agaricomycetes</taxon>
        <taxon>Agaricomycetidae</taxon>
        <taxon>Agaricales</taxon>
        <taxon>Marasmiineae</taxon>
        <taxon>Mycenaceae</taxon>
        <taxon>Mycena</taxon>
    </lineage>
</organism>
<dbReference type="EMBL" id="CAVNYO010000474">
    <property type="protein sequence ID" value="CAK5283772.1"/>
    <property type="molecule type" value="Genomic_DNA"/>
</dbReference>
<reference evidence="3" key="1">
    <citation type="submission" date="2023-11" db="EMBL/GenBank/DDBJ databases">
        <authorList>
            <person name="De Vega J J."/>
            <person name="De Vega J J."/>
        </authorList>
    </citation>
    <scope>NUCLEOTIDE SEQUENCE</scope>
</reference>